<dbReference type="Pfam" id="PF00759">
    <property type="entry name" value="Glyco_hydro_9"/>
    <property type="match status" value="1"/>
</dbReference>
<dbReference type="GO" id="GO:0008810">
    <property type="term" value="F:cellulase activity"/>
    <property type="evidence" value="ECO:0007669"/>
    <property type="project" value="UniProtKB-EC"/>
</dbReference>
<feature type="transmembrane region" description="Helical" evidence="10">
    <location>
        <begin position="563"/>
        <end position="585"/>
    </location>
</feature>
<keyword evidence="7 8" id="KW-0624">Polysaccharide degradation</keyword>
<feature type="chain" id="PRO_5034351453" description="Endoglucanase" evidence="9">
    <location>
        <begin position="33"/>
        <end position="594"/>
    </location>
</feature>
<feature type="active site" evidence="8">
    <location>
        <position position="500"/>
    </location>
</feature>
<evidence type="ECO:0000256" key="9">
    <source>
        <dbReference type="RuleBase" id="RU361166"/>
    </source>
</evidence>
<comment type="catalytic activity">
    <reaction evidence="1 9">
        <text>Endohydrolysis of (1-&gt;4)-beta-D-glucosidic linkages in cellulose, lichenin and cereal beta-D-glucans.</text>
        <dbReference type="EC" id="3.2.1.4"/>
    </reaction>
</comment>
<reference evidence="12 13" key="1">
    <citation type="journal article" name="Sci. Rep.">
        <title>Telomere-to-telomere assembled and centromere annotated genomes of the two main subspecies of the button mushroom Agaricus bisporus reveal especially polymorphic chromosome ends.</title>
        <authorList>
            <person name="Sonnenberg A.S.M."/>
            <person name="Sedaghat-Telgerd N."/>
            <person name="Lavrijssen B."/>
            <person name="Ohm R.A."/>
            <person name="Hendrickx P.M."/>
            <person name="Scholtmeijer K."/>
            <person name="Baars J.J.P."/>
            <person name="van Peer A."/>
        </authorList>
    </citation>
    <scope>NUCLEOTIDE SEQUENCE [LARGE SCALE GENOMIC DNA]</scope>
    <source>
        <strain evidence="12 13">H119_p4</strain>
    </source>
</reference>
<gene>
    <name evidence="12" type="ORF">Agabi119p4_4444</name>
</gene>
<evidence type="ECO:0000313" key="12">
    <source>
        <dbReference type="EMBL" id="KAF7776051.1"/>
    </source>
</evidence>
<evidence type="ECO:0000256" key="2">
    <source>
        <dbReference type="ARBA" id="ARBA00007072"/>
    </source>
</evidence>
<protein>
    <recommendedName>
        <fullName evidence="9">Endoglucanase</fullName>
        <ecNumber evidence="9">3.2.1.4</ecNumber>
    </recommendedName>
</protein>
<dbReference type="InterPro" id="IPR001701">
    <property type="entry name" value="Glyco_hydro_9"/>
</dbReference>
<dbReference type="EMBL" id="JABXXO010000006">
    <property type="protein sequence ID" value="KAF7776051.1"/>
    <property type="molecule type" value="Genomic_DNA"/>
</dbReference>
<dbReference type="SUPFAM" id="SSF48208">
    <property type="entry name" value="Six-hairpin glycosidases"/>
    <property type="match status" value="1"/>
</dbReference>
<evidence type="ECO:0000313" key="13">
    <source>
        <dbReference type="Proteomes" id="UP000629468"/>
    </source>
</evidence>
<evidence type="ECO:0000256" key="5">
    <source>
        <dbReference type="ARBA" id="ARBA00023277"/>
    </source>
</evidence>
<dbReference type="AlphaFoldDB" id="A0A8H7F3C2"/>
<feature type="signal peptide" evidence="9">
    <location>
        <begin position="1"/>
        <end position="32"/>
    </location>
</feature>
<dbReference type="EC" id="3.2.1.4" evidence="9"/>
<evidence type="ECO:0000256" key="8">
    <source>
        <dbReference type="PROSITE-ProRule" id="PRU10060"/>
    </source>
</evidence>
<evidence type="ECO:0000256" key="1">
    <source>
        <dbReference type="ARBA" id="ARBA00000966"/>
    </source>
</evidence>
<name>A0A8H7F3C2_AGABI</name>
<organism evidence="12 13">
    <name type="scientific">Agaricus bisporus var. burnettii</name>
    <dbReference type="NCBI Taxonomy" id="192524"/>
    <lineage>
        <taxon>Eukaryota</taxon>
        <taxon>Fungi</taxon>
        <taxon>Dikarya</taxon>
        <taxon>Basidiomycota</taxon>
        <taxon>Agaricomycotina</taxon>
        <taxon>Agaricomycetes</taxon>
        <taxon>Agaricomycetidae</taxon>
        <taxon>Agaricales</taxon>
        <taxon>Agaricineae</taxon>
        <taxon>Agaricaceae</taxon>
        <taxon>Agaricus</taxon>
    </lineage>
</organism>
<evidence type="ECO:0000256" key="4">
    <source>
        <dbReference type="ARBA" id="ARBA00023001"/>
    </source>
</evidence>
<accession>A0A8H7F3C2</accession>
<feature type="active site" evidence="8">
    <location>
        <position position="491"/>
    </location>
</feature>
<keyword evidence="9" id="KW-0732">Signal</keyword>
<keyword evidence="6 8" id="KW-0326">Glycosidase</keyword>
<dbReference type="PANTHER" id="PTHR22298">
    <property type="entry name" value="ENDO-1,4-BETA-GLUCANASE"/>
    <property type="match status" value="1"/>
</dbReference>
<evidence type="ECO:0000256" key="3">
    <source>
        <dbReference type="ARBA" id="ARBA00022801"/>
    </source>
</evidence>
<keyword evidence="10" id="KW-0472">Membrane</keyword>
<proteinExistence type="inferred from homology"/>
<comment type="similarity">
    <text evidence="2 8 9">Belongs to the glycosyl hydrolase 9 (cellulase E) family.</text>
</comment>
<keyword evidence="10" id="KW-1133">Transmembrane helix</keyword>
<dbReference type="Gene3D" id="1.50.10.10">
    <property type="match status" value="1"/>
</dbReference>
<evidence type="ECO:0000256" key="6">
    <source>
        <dbReference type="ARBA" id="ARBA00023295"/>
    </source>
</evidence>
<sequence>MYRAVSFHSASRSMFLSLTVTSLLSLVSLCIAQLPLPVPPYLPPNASFGTIQSPSGRPNSQWTNLLGGLLYFYEAQRSGQLPSEARVSWRNSSCLDDGKDVGLDLSGGYYDAGDYIKATFPLSFTLMSICWGATDFGQGYDLANQTAYLDSMLRWGLDWLIKAHPNDNTLYVLVGNPADDDDYWGGDLNIPTPRTSFRVDAAHPGTDVVAGTAAAFAACSNLYRNKGFRNAPSGPAGLSNTSYADTLLAHAKSLYSFAVSATGGQRLYQESVPALGRSYGSSDYGDELAIAALFLSWATDSQDLFNQAASYWTQYHLDDEEGVFNWDSKSAGIPILFTQVLQSTTSVSGNIADWHSKAEDYLDKIVQRRSSGMMTKGGLLYYNGDSDEASLNPAMNAAMLLTRYAPYASSPDKRNSYLKFAQSQVDYALGKNPMSAPYVIGINPNSPSNPHSAMASGGSNIGAIDTDPVKTTYVLYGAVIGGPDVHDNYFDIRSDWPETEIALDYNAPFLTLAAYNVMQATADPFYTNLQEGAYAKVKPTGQPCDAAIQTGCSRQRLNHGARIAISVVLTVVILTTVGLIGYCVFWPKRKKVAY</sequence>
<comment type="caution">
    <text evidence="12">The sequence shown here is derived from an EMBL/GenBank/DDBJ whole genome shotgun (WGS) entry which is preliminary data.</text>
</comment>
<dbReference type="GO" id="GO:0030245">
    <property type="term" value="P:cellulose catabolic process"/>
    <property type="evidence" value="ECO:0007669"/>
    <property type="project" value="UniProtKB-KW"/>
</dbReference>
<dbReference type="InterPro" id="IPR012341">
    <property type="entry name" value="6hp_glycosidase-like_sf"/>
</dbReference>
<dbReference type="PROSITE" id="PS00698">
    <property type="entry name" value="GH9_3"/>
    <property type="match status" value="1"/>
</dbReference>
<evidence type="ECO:0000259" key="11">
    <source>
        <dbReference type="Pfam" id="PF00759"/>
    </source>
</evidence>
<keyword evidence="5 8" id="KW-0119">Carbohydrate metabolism</keyword>
<keyword evidence="10" id="KW-0812">Transmembrane</keyword>
<dbReference type="InterPro" id="IPR033126">
    <property type="entry name" value="Glyco_hydro_9_Asp/Glu_AS"/>
</dbReference>
<dbReference type="Proteomes" id="UP000629468">
    <property type="component" value="Unassembled WGS sequence"/>
</dbReference>
<dbReference type="InterPro" id="IPR008928">
    <property type="entry name" value="6-hairpin_glycosidase_sf"/>
</dbReference>
<keyword evidence="4 9" id="KW-0136">Cellulose degradation</keyword>
<evidence type="ECO:0000256" key="7">
    <source>
        <dbReference type="ARBA" id="ARBA00023326"/>
    </source>
</evidence>
<keyword evidence="3 8" id="KW-0378">Hydrolase</keyword>
<evidence type="ECO:0000256" key="10">
    <source>
        <dbReference type="SAM" id="Phobius"/>
    </source>
</evidence>
<feature type="domain" description="Glycoside hydrolase family 9" evidence="11">
    <location>
        <begin position="63"/>
        <end position="512"/>
    </location>
</feature>